<feature type="region of interest" description="Disordered" evidence="2">
    <location>
        <begin position="135"/>
        <end position="171"/>
    </location>
</feature>
<evidence type="ECO:0000313" key="5">
    <source>
        <dbReference type="Proteomes" id="UP000020825"/>
    </source>
</evidence>
<dbReference type="GO" id="GO:0052572">
    <property type="term" value="P:response to host immune response"/>
    <property type="evidence" value="ECO:0007669"/>
    <property type="project" value="TreeGrafter"/>
</dbReference>
<dbReference type="Pfam" id="PF00823">
    <property type="entry name" value="PPE"/>
    <property type="match status" value="1"/>
</dbReference>
<evidence type="ECO:0000256" key="2">
    <source>
        <dbReference type="SAM" id="MobiDB-lite"/>
    </source>
</evidence>
<comment type="caution">
    <text evidence="4">The sequence shown here is derived from an EMBL/GenBank/DDBJ whole genome shotgun (WGS) entry which is preliminary data.</text>
</comment>
<dbReference type="Proteomes" id="UP000020825">
    <property type="component" value="Unassembled WGS sequence"/>
</dbReference>
<dbReference type="InterPro" id="IPR038332">
    <property type="entry name" value="PPE_sf"/>
</dbReference>
<dbReference type="InterPro" id="IPR000030">
    <property type="entry name" value="PPE_dom"/>
</dbReference>
<evidence type="ECO:0000259" key="3">
    <source>
        <dbReference type="Pfam" id="PF00823"/>
    </source>
</evidence>
<dbReference type="PANTHER" id="PTHR46766:SF1">
    <property type="entry name" value="GLUTAMINE-RICH PROTEIN 2"/>
    <property type="match status" value="1"/>
</dbReference>
<reference evidence="4 5" key="1">
    <citation type="submission" date="2013-12" db="EMBL/GenBank/DDBJ databases">
        <authorList>
            <person name="Zelazny A."/>
            <person name="Olivier K."/>
            <person name="Holland S."/>
            <person name="Lenaerts A."/>
            <person name="Ordway D."/>
            <person name="DeGroote M.A."/>
            <person name="Parker T."/>
            <person name="Sizemore C."/>
            <person name="Tallon L.J."/>
            <person name="Sadzewicz L.K."/>
            <person name="Sengamalay N."/>
            <person name="Fraser C.M."/>
            <person name="Hine E."/>
            <person name="Shefchek K.A."/>
            <person name="Das S.P."/>
            <person name="Tettelin H."/>
        </authorList>
    </citation>
    <scope>NUCLEOTIDE SEQUENCE [LARGE SCALE GENOMIC DNA]</scope>
    <source>
        <strain evidence="4 5">1956</strain>
    </source>
</reference>
<gene>
    <name evidence="4" type="ORF">I550_2537</name>
</gene>
<dbReference type="Gene3D" id="1.20.1260.20">
    <property type="entry name" value="PPE superfamily"/>
    <property type="match status" value="1"/>
</dbReference>
<dbReference type="PATRIC" id="fig|1299331.3.peg.2470"/>
<dbReference type="AlphaFoldDB" id="X8CTL2"/>
<evidence type="ECO:0000313" key="4">
    <source>
        <dbReference type="EMBL" id="EUA59389.1"/>
    </source>
</evidence>
<organism evidence="4 5">
    <name type="scientific">Mycobacterium intracellulare 1956</name>
    <dbReference type="NCBI Taxonomy" id="1299331"/>
    <lineage>
        <taxon>Bacteria</taxon>
        <taxon>Bacillati</taxon>
        <taxon>Actinomycetota</taxon>
        <taxon>Actinomycetes</taxon>
        <taxon>Mycobacteriales</taxon>
        <taxon>Mycobacteriaceae</taxon>
        <taxon>Mycobacterium</taxon>
        <taxon>Mycobacterium avium complex (MAC)</taxon>
    </lineage>
</organism>
<feature type="compositionally biased region" description="Low complexity" evidence="2">
    <location>
        <begin position="139"/>
        <end position="157"/>
    </location>
</feature>
<name>X8CTL2_MYCIT</name>
<comment type="similarity">
    <text evidence="1">Belongs to the mycobacterial PPE family.</text>
</comment>
<dbReference type="EMBL" id="JAOG01000001">
    <property type="protein sequence ID" value="EUA59389.1"/>
    <property type="molecule type" value="Genomic_DNA"/>
</dbReference>
<evidence type="ECO:0000256" key="1">
    <source>
        <dbReference type="ARBA" id="ARBA00010652"/>
    </source>
</evidence>
<accession>X8CTL2</accession>
<feature type="domain" description="PPE" evidence="3">
    <location>
        <begin position="1"/>
        <end position="100"/>
    </location>
</feature>
<protein>
    <submittedName>
        <fullName evidence="4">PPE family protein</fullName>
    </submittedName>
</protein>
<dbReference type="SUPFAM" id="SSF140459">
    <property type="entry name" value="PE/PPE dimer-like"/>
    <property type="match status" value="1"/>
</dbReference>
<proteinExistence type="inferred from homology"/>
<sequence length="171" mass="16972">MAAAAAPYVAWLIGSAAQAEQSASQAKAAAGAYDAVFAATVPPPVIAANRALLASLVATNILGQNTPAIAATEAQYAEMWAQDAAAMYGYAGSSAAATQLAPFTAPADDHRQRCGNQPGRRGRLGGPVLGEFQRGIHGLPGALAGPAATQTAATATTSPESRSASGKPRGA</sequence>
<dbReference type="PANTHER" id="PTHR46766">
    <property type="entry name" value="GLUTAMINE-RICH PROTEIN 2"/>
    <property type="match status" value="1"/>
</dbReference>